<sequence length="132" mass="13671">MTDIERLVPETPERVTLDIGAARAAADEALSLQLGTTTRVQIESMTARLIGHIESALAELPRDAPGKPAPTQKEAAALLAAARTGAALVHSAYHAMRDLAFVLRHLASRCEKERAAAGTSGAGVPPGSLTPG</sequence>
<reference evidence="1 2" key="1">
    <citation type="submission" date="2018-08" db="EMBL/GenBank/DDBJ databases">
        <authorList>
            <person name="Ferrada E.E."/>
            <person name="Latorre B.A."/>
        </authorList>
    </citation>
    <scope>NUCLEOTIDE SEQUENCE [LARGE SCALE GENOMIC DNA]</scope>
    <source>
        <strain evidence="1 2">VK-A60T</strain>
    </source>
</reference>
<dbReference type="AlphaFoldDB" id="A0A385DBR5"/>
<gene>
    <name evidence="1" type="ORF">D0C37_15145</name>
</gene>
<dbReference type="EMBL" id="CP031742">
    <property type="protein sequence ID" value="AXQ55808.1"/>
    <property type="molecule type" value="Genomic_DNA"/>
</dbReference>
<evidence type="ECO:0000313" key="1">
    <source>
        <dbReference type="EMBL" id="AXQ55808.1"/>
    </source>
</evidence>
<dbReference type="Proteomes" id="UP000259636">
    <property type="component" value="Chromosome"/>
</dbReference>
<protein>
    <submittedName>
        <fullName evidence="1">Uncharacterized protein</fullName>
    </submittedName>
</protein>
<dbReference type="GeneID" id="300115507"/>
<dbReference type="KEGG" id="sky:D0C37_15145"/>
<organism evidence="1 2">
    <name type="scientific">Streptomyces koyangensis</name>
    <dbReference type="NCBI Taxonomy" id="188770"/>
    <lineage>
        <taxon>Bacteria</taxon>
        <taxon>Bacillati</taxon>
        <taxon>Actinomycetota</taxon>
        <taxon>Actinomycetes</taxon>
        <taxon>Kitasatosporales</taxon>
        <taxon>Streptomycetaceae</taxon>
        <taxon>Streptomyces</taxon>
        <taxon>Streptomyces aurantiacus group</taxon>
    </lineage>
</organism>
<name>A0A385DBR5_9ACTN</name>
<evidence type="ECO:0000313" key="2">
    <source>
        <dbReference type="Proteomes" id="UP000259636"/>
    </source>
</evidence>
<dbReference type="RefSeq" id="WP_101276123.1">
    <property type="nucleotide sequence ID" value="NZ_CP031742.1"/>
</dbReference>
<accession>A0A385DBR5</accession>
<proteinExistence type="predicted"/>